<name>A0A917GQ09_9GAMM</name>
<reference evidence="1" key="1">
    <citation type="journal article" date="2014" name="Int. J. Syst. Evol. Microbiol.">
        <title>Complete genome sequence of Corynebacterium casei LMG S-19264T (=DSM 44701T), isolated from a smear-ripened cheese.</title>
        <authorList>
            <consortium name="US DOE Joint Genome Institute (JGI-PGF)"/>
            <person name="Walter F."/>
            <person name="Albersmeier A."/>
            <person name="Kalinowski J."/>
            <person name="Ruckert C."/>
        </authorList>
    </citation>
    <scope>NUCLEOTIDE SEQUENCE</scope>
    <source>
        <strain evidence="1">CGMCC 1.15425</strain>
    </source>
</reference>
<dbReference type="EMBL" id="BMIY01000003">
    <property type="protein sequence ID" value="GGG53223.1"/>
    <property type="molecule type" value="Genomic_DNA"/>
</dbReference>
<evidence type="ECO:0000313" key="1">
    <source>
        <dbReference type="EMBL" id="GGG53223.1"/>
    </source>
</evidence>
<evidence type="ECO:0000313" key="2">
    <source>
        <dbReference type="Proteomes" id="UP000627715"/>
    </source>
</evidence>
<keyword evidence="2" id="KW-1185">Reference proteome</keyword>
<accession>A0A917GQ09</accession>
<dbReference type="Proteomes" id="UP000627715">
    <property type="component" value="Unassembled WGS sequence"/>
</dbReference>
<organism evidence="1 2">
    <name type="scientific">Pseudohongiella nitratireducens</name>
    <dbReference type="NCBI Taxonomy" id="1768907"/>
    <lineage>
        <taxon>Bacteria</taxon>
        <taxon>Pseudomonadati</taxon>
        <taxon>Pseudomonadota</taxon>
        <taxon>Gammaproteobacteria</taxon>
        <taxon>Pseudomonadales</taxon>
        <taxon>Pseudohongiellaceae</taxon>
        <taxon>Pseudohongiella</taxon>
    </lineage>
</organism>
<dbReference type="Gene3D" id="3.90.1570.30">
    <property type="match status" value="1"/>
</dbReference>
<dbReference type="RefSeq" id="WP_068809906.1">
    <property type="nucleotide sequence ID" value="NZ_BMIY01000003.1"/>
</dbReference>
<reference evidence="1" key="2">
    <citation type="submission" date="2020-09" db="EMBL/GenBank/DDBJ databases">
        <authorList>
            <person name="Sun Q."/>
            <person name="Zhou Y."/>
        </authorList>
    </citation>
    <scope>NUCLEOTIDE SEQUENCE</scope>
    <source>
        <strain evidence="1">CGMCC 1.15425</strain>
    </source>
</reference>
<protein>
    <submittedName>
        <fullName evidence="1">Uncharacterized protein</fullName>
    </submittedName>
</protein>
<sequence>MTHESRNETDTRADLIEPKLVGAGWGKVENSYIRREVTITQGRIIGGGKRASALSSDYVLEYQGRKLAAIEAKKESLSYTEGVRQAKDYAQRLQCRFGHATSGHNIFQLDSLFANVPRKCREVVL</sequence>
<comment type="caution">
    <text evidence="1">The sequence shown here is derived from an EMBL/GenBank/DDBJ whole genome shotgun (WGS) entry which is preliminary data.</text>
</comment>
<gene>
    <name evidence="1" type="ORF">GCM10011403_08020</name>
</gene>
<proteinExistence type="predicted"/>
<dbReference type="AlphaFoldDB" id="A0A917GQ09"/>